<dbReference type="GO" id="GO:0019464">
    <property type="term" value="P:glycine decarboxylation via glycine cleavage system"/>
    <property type="evidence" value="ECO:0007669"/>
    <property type="project" value="UniProtKB-UniRule"/>
</dbReference>
<evidence type="ECO:0000313" key="8">
    <source>
        <dbReference type="EMBL" id="HIH07789.1"/>
    </source>
</evidence>
<dbReference type="GO" id="GO:0004375">
    <property type="term" value="F:glycine dehydrogenase (decarboxylating) activity"/>
    <property type="evidence" value="ECO:0007669"/>
    <property type="project" value="UniProtKB-EC"/>
</dbReference>
<dbReference type="Proteomes" id="UP000577419">
    <property type="component" value="Unassembled WGS sequence"/>
</dbReference>
<dbReference type="InterPro" id="IPR015421">
    <property type="entry name" value="PyrdxlP-dep_Trfase_major"/>
</dbReference>
<dbReference type="Gene3D" id="3.40.640.10">
    <property type="entry name" value="Type I PLP-dependent aspartate aminotransferase-like (Major domain)"/>
    <property type="match status" value="1"/>
</dbReference>
<reference evidence="9" key="1">
    <citation type="journal article" date="2020" name="bioRxiv">
        <title>A rank-normalized archaeal taxonomy based on genome phylogeny resolves widespread incomplete and uneven classifications.</title>
        <authorList>
            <person name="Rinke C."/>
            <person name="Chuvochina M."/>
            <person name="Mussig A.J."/>
            <person name="Chaumeil P.-A."/>
            <person name="Waite D.W."/>
            <person name="Whitman W.B."/>
            <person name="Parks D.H."/>
            <person name="Hugenholtz P."/>
        </authorList>
    </citation>
    <scope>NUCLEOTIDE SEQUENCE [LARGE SCALE GENOMIC DNA]</scope>
</reference>
<dbReference type="Pfam" id="PF02347">
    <property type="entry name" value="GDC-P"/>
    <property type="match status" value="1"/>
</dbReference>
<dbReference type="Pfam" id="PF21478">
    <property type="entry name" value="GcvP2_C"/>
    <property type="match status" value="1"/>
</dbReference>
<keyword evidence="2 5" id="KW-0663">Pyridoxal phosphate</keyword>
<dbReference type="SUPFAM" id="SSF53383">
    <property type="entry name" value="PLP-dependent transferases"/>
    <property type="match status" value="1"/>
</dbReference>
<evidence type="ECO:0000259" key="7">
    <source>
        <dbReference type="Pfam" id="PF21478"/>
    </source>
</evidence>
<dbReference type="CDD" id="cd00613">
    <property type="entry name" value="GDC-P"/>
    <property type="match status" value="1"/>
</dbReference>
<evidence type="ECO:0000313" key="9">
    <source>
        <dbReference type="Proteomes" id="UP000577419"/>
    </source>
</evidence>
<evidence type="ECO:0000256" key="5">
    <source>
        <dbReference type="HAMAP-Rule" id="MF_00713"/>
    </source>
</evidence>
<dbReference type="InterPro" id="IPR020581">
    <property type="entry name" value="GDC_P"/>
</dbReference>
<comment type="subunit">
    <text evidence="5">The glycine cleavage system is composed of four proteins: P, T, L and H. In this organism, the P 'protein' is a heterodimer of two subunits.</text>
</comment>
<comment type="similarity">
    <text evidence="5">Belongs to the GcvP family. C-terminal subunit subfamily.</text>
</comment>
<dbReference type="NCBIfam" id="NF003346">
    <property type="entry name" value="PRK04366.1"/>
    <property type="match status" value="1"/>
</dbReference>
<keyword evidence="3 5" id="KW-0560">Oxidoreductase</keyword>
<evidence type="ECO:0000259" key="6">
    <source>
        <dbReference type="Pfam" id="PF02347"/>
    </source>
</evidence>
<dbReference type="InterPro" id="IPR015424">
    <property type="entry name" value="PyrdxlP-dep_Trfase"/>
</dbReference>
<proteinExistence type="inferred from homology"/>
<comment type="cofactor">
    <cofactor evidence="1 5">
        <name>pyridoxal 5'-phosphate</name>
        <dbReference type="ChEBI" id="CHEBI:597326"/>
    </cofactor>
</comment>
<dbReference type="InterPro" id="IPR049316">
    <property type="entry name" value="GDC-P_C"/>
</dbReference>
<evidence type="ECO:0000256" key="4">
    <source>
        <dbReference type="ARBA" id="ARBA00049026"/>
    </source>
</evidence>
<dbReference type="FunFam" id="3.90.1150.10:FF:000014">
    <property type="entry name" value="Probable glycine dehydrogenase (decarboxylating) subunit 2"/>
    <property type="match status" value="1"/>
</dbReference>
<sequence>MEVKLIFEKSVEGRQGSVVADSGVPDKTGLIPEKFLRSSLELPEVSEVDIVRHYTKLSTMNYGVDSGFYPLGSCTMKYSPKINEETARLPGFALTHPLQPVELSQGNLELMFNLEKMLCEITGFERFTLQPAAGAQGELTGIMIIQAYFRKKKEKRSRILVTDSSHGTNPASVSICGFEAVEVKSDSKGNVDLVDLKQKMSKEVAGLMLTNPNTLGLFDNNIIEVCKIVHSRGGLVYCDGANLNAILGKTKPADAGFDIIHLNLHKTFSTPHGGGGPGAGPVGVTKELARFLPKPLIEKKGNRFVFDYSSKDSIGKVKGFYGNFGVLVRAYTYIKSVGGSGLKRVSENAVLNANYLLARLKKTYHLPYNRFCQHEFVLDDKNLANGVTTMDVAKRLLDYGFHAPTVYFPLIVHGAIMIEPTETESKETLDAFAEAMEKIVSEAKENPELVKNAPSKTIVGRLDAVKAAREPILKWQQKN</sequence>
<dbReference type="PANTHER" id="PTHR11773">
    <property type="entry name" value="GLYCINE DEHYDROGENASE, DECARBOXYLATING"/>
    <property type="match status" value="1"/>
</dbReference>
<dbReference type="Gene3D" id="3.90.1150.10">
    <property type="entry name" value="Aspartate Aminotransferase, domain 1"/>
    <property type="match status" value="1"/>
</dbReference>
<feature type="modified residue" description="N6-(pyridoxal phosphate)lysine" evidence="5">
    <location>
        <position position="266"/>
    </location>
</feature>
<dbReference type="EMBL" id="DUFG01000002">
    <property type="protein sequence ID" value="HIH07789.1"/>
    <property type="molecule type" value="Genomic_DNA"/>
</dbReference>
<dbReference type="InterPro" id="IPR023012">
    <property type="entry name" value="GcvPB"/>
</dbReference>
<dbReference type="GO" id="GO:0030170">
    <property type="term" value="F:pyridoxal phosphate binding"/>
    <property type="evidence" value="ECO:0007669"/>
    <property type="project" value="TreeGrafter"/>
</dbReference>
<dbReference type="PANTHER" id="PTHR11773:SF1">
    <property type="entry name" value="GLYCINE DEHYDROGENASE (DECARBOXYLATING), MITOCHONDRIAL"/>
    <property type="match status" value="1"/>
</dbReference>
<dbReference type="EC" id="1.4.4.2" evidence="5"/>
<dbReference type="HAMAP" id="MF_00713">
    <property type="entry name" value="GcvPB"/>
    <property type="match status" value="1"/>
</dbReference>
<dbReference type="GO" id="GO:0005829">
    <property type="term" value="C:cytosol"/>
    <property type="evidence" value="ECO:0007669"/>
    <property type="project" value="TreeGrafter"/>
</dbReference>
<dbReference type="Gene3D" id="6.20.440.10">
    <property type="match status" value="1"/>
</dbReference>
<evidence type="ECO:0000256" key="2">
    <source>
        <dbReference type="ARBA" id="ARBA00022898"/>
    </source>
</evidence>
<accession>A0A7J4ITU1</accession>
<dbReference type="AlphaFoldDB" id="A0A7J4ITU1"/>
<gene>
    <name evidence="5" type="primary">gcvPB</name>
    <name evidence="8" type="ORF">HA237_00295</name>
</gene>
<dbReference type="InterPro" id="IPR049315">
    <property type="entry name" value="GDC-P_N"/>
</dbReference>
<dbReference type="InterPro" id="IPR015422">
    <property type="entry name" value="PyrdxlP-dep_Trfase_small"/>
</dbReference>
<dbReference type="GO" id="GO:0016594">
    <property type="term" value="F:glycine binding"/>
    <property type="evidence" value="ECO:0007669"/>
    <property type="project" value="TreeGrafter"/>
</dbReference>
<dbReference type="FunFam" id="3.40.640.10:FF:000224">
    <property type="entry name" value="Probable glycine dehydrogenase (decarboxylating) subunit 2"/>
    <property type="match status" value="1"/>
</dbReference>
<evidence type="ECO:0000256" key="3">
    <source>
        <dbReference type="ARBA" id="ARBA00023002"/>
    </source>
</evidence>
<name>A0A7J4ITU1_9ARCH</name>
<comment type="caution">
    <text evidence="8">The sequence shown here is derived from an EMBL/GenBank/DDBJ whole genome shotgun (WGS) entry which is preliminary data.</text>
</comment>
<protein>
    <recommendedName>
        <fullName evidence="5">Probable glycine dehydrogenase (decarboxylating) subunit 2</fullName>
        <ecNumber evidence="5">1.4.4.2</ecNumber>
    </recommendedName>
    <alternativeName>
        <fullName evidence="5">Glycine cleavage system P-protein subunit 2</fullName>
    </alternativeName>
    <alternativeName>
        <fullName evidence="5">Glycine decarboxylase subunit 2</fullName>
    </alternativeName>
    <alternativeName>
        <fullName evidence="5">Glycine dehydrogenase (aminomethyl-transferring) subunit 2</fullName>
    </alternativeName>
</protein>
<feature type="domain" description="Glycine dehydrogenase C-terminal" evidence="7">
    <location>
        <begin position="346"/>
        <end position="445"/>
    </location>
</feature>
<evidence type="ECO:0000256" key="1">
    <source>
        <dbReference type="ARBA" id="ARBA00001933"/>
    </source>
</evidence>
<dbReference type="GO" id="GO:0005960">
    <property type="term" value="C:glycine cleavage complex"/>
    <property type="evidence" value="ECO:0007669"/>
    <property type="project" value="TreeGrafter"/>
</dbReference>
<comment type="function">
    <text evidence="5">The glycine cleavage system catalyzes the degradation of glycine. The P protein binds the alpha-amino group of glycine through its pyridoxal phosphate cofactor; CO(2) is released and the remaining methylamine moiety is then transferred to the lipoamide cofactor of the H protein.</text>
</comment>
<comment type="catalytic activity">
    <reaction evidence="4 5">
        <text>N(6)-[(R)-lipoyl]-L-lysyl-[glycine-cleavage complex H protein] + glycine + H(+) = N(6)-[(R)-S(8)-aminomethyldihydrolipoyl]-L-lysyl-[glycine-cleavage complex H protein] + CO2</text>
        <dbReference type="Rhea" id="RHEA:24304"/>
        <dbReference type="Rhea" id="RHEA-COMP:10494"/>
        <dbReference type="Rhea" id="RHEA-COMP:10495"/>
        <dbReference type="ChEBI" id="CHEBI:15378"/>
        <dbReference type="ChEBI" id="CHEBI:16526"/>
        <dbReference type="ChEBI" id="CHEBI:57305"/>
        <dbReference type="ChEBI" id="CHEBI:83099"/>
        <dbReference type="ChEBI" id="CHEBI:83143"/>
        <dbReference type="EC" id="1.4.4.2"/>
    </reaction>
</comment>
<feature type="domain" description="Glycine cleavage system P-protein N-terminal" evidence="6">
    <location>
        <begin position="40"/>
        <end position="297"/>
    </location>
</feature>
<organism evidence="8 9">
    <name type="scientific">Candidatus Iainarchaeum sp</name>
    <dbReference type="NCBI Taxonomy" id="3101447"/>
    <lineage>
        <taxon>Archaea</taxon>
        <taxon>Candidatus Iainarchaeota</taxon>
        <taxon>Candidatus Iainarchaeia</taxon>
        <taxon>Candidatus Iainarchaeales</taxon>
        <taxon>Candidatus Iainarchaeaceae</taxon>
        <taxon>Candidatus Iainarchaeum</taxon>
    </lineage>
</organism>